<organism evidence="2 3">
    <name type="scientific">Rhinocladiella mackenziei CBS 650.93</name>
    <dbReference type="NCBI Taxonomy" id="1442369"/>
    <lineage>
        <taxon>Eukaryota</taxon>
        <taxon>Fungi</taxon>
        <taxon>Dikarya</taxon>
        <taxon>Ascomycota</taxon>
        <taxon>Pezizomycotina</taxon>
        <taxon>Eurotiomycetes</taxon>
        <taxon>Chaetothyriomycetidae</taxon>
        <taxon>Chaetothyriales</taxon>
        <taxon>Herpotrichiellaceae</taxon>
        <taxon>Rhinocladiella</taxon>
    </lineage>
</organism>
<dbReference type="GeneID" id="25293449"/>
<evidence type="ECO:0000313" key="3">
    <source>
        <dbReference type="Proteomes" id="UP000053617"/>
    </source>
</evidence>
<reference evidence="2 3" key="1">
    <citation type="submission" date="2015-01" db="EMBL/GenBank/DDBJ databases">
        <title>The Genome Sequence of Rhinocladiella mackenzie CBS 650.93.</title>
        <authorList>
            <consortium name="The Broad Institute Genomics Platform"/>
            <person name="Cuomo C."/>
            <person name="de Hoog S."/>
            <person name="Gorbushina A."/>
            <person name="Stielow B."/>
            <person name="Teixiera M."/>
            <person name="Abouelleil A."/>
            <person name="Chapman S.B."/>
            <person name="Priest M."/>
            <person name="Young S.K."/>
            <person name="Wortman J."/>
            <person name="Nusbaum C."/>
            <person name="Birren B."/>
        </authorList>
    </citation>
    <scope>NUCLEOTIDE SEQUENCE [LARGE SCALE GENOMIC DNA]</scope>
    <source>
        <strain evidence="2 3">CBS 650.93</strain>
    </source>
</reference>
<dbReference type="AlphaFoldDB" id="A0A0D2H298"/>
<protein>
    <submittedName>
        <fullName evidence="2">Uncharacterized protein</fullName>
    </submittedName>
</protein>
<feature type="compositionally biased region" description="Polar residues" evidence="1">
    <location>
        <begin position="139"/>
        <end position="177"/>
    </location>
</feature>
<evidence type="ECO:0000313" key="2">
    <source>
        <dbReference type="EMBL" id="KIX04508.1"/>
    </source>
</evidence>
<keyword evidence="3" id="KW-1185">Reference proteome</keyword>
<dbReference type="EMBL" id="KN847478">
    <property type="protein sequence ID" value="KIX04508.1"/>
    <property type="molecule type" value="Genomic_DNA"/>
</dbReference>
<feature type="region of interest" description="Disordered" evidence="1">
    <location>
        <begin position="133"/>
        <end position="200"/>
    </location>
</feature>
<feature type="region of interest" description="Disordered" evidence="1">
    <location>
        <begin position="308"/>
        <end position="338"/>
    </location>
</feature>
<dbReference type="HOGENOM" id="CLU_043829_0_0_1"/>
<name>A0A0D2H298_9EURO</name>
<feature type="region of interest" description="Disordered" evidence="1">
    <location>
        <begin position="79"/>
        <end position="112"/>
    </location>
</feature>
<accession>A0A0D2H298</accession>
<dbReference type="VEuPathDB" id="FungiDB:Z518_05378"/>
<feature type="region of interest" description="Disordered" evidence="1">
    <location>
        <begin position="26"/>
        <end position="67"/>
    </location>
</feature>
<proteinExistence type="predicted"/>
<dbReference type="Proteomes" id="UP000053617">
    <property type="component" value="Unassembled WGS sequence"/>
</dbReference>
<feature type="compositionally biased region" description="Low complexity" evidence="1">
    <location>
        <begin position="99"/>
        <end position="109"/>
    </location>
</feature>
<dbReference type="OrthoDB" id="4160813at2759"/>
<gene>
    <name evidence="2" type="ORF">Z518_05378</name>
</gene>
<dbReference type="RefSeq" id="XP_013271644.1">
    <property type="nucleotide sequence ID" value="XM_013416190.1"/>
</dbReference>
<sequence length="367" mass="40308">MSFIDRLFPPGELEALGNMWSEPATKRRKLGLDTGQGQSRVQVPPRRQNSESALGQNKRRHRFSTSSLRYDTITAVSSLNDVERSHSESKPSTTPGAQTVHTTTQSRTTNKSCLPSFIEPTILKNYLKHIHPNDRSRYSLPNSPNPDSQLRQPVRATTSHQEIEDNASSPGSLTADNSSPSSSEESCPTPAPGIYEQLRSGPWSHLLEGMRITDHERDMMEDLLSPGSSSDFVEKETSSAKPIVKAGEISDADETAAEDFYAIDEGLLEKMFPSSAAPPFGDRIPSHFNFGGYEYYPRGLPTKSITDREAAEDVHSSGLSPAPNEDEEEETNHKTPGGIVIYDYSDLSVDDFFDLDEASSASALNVA</sequence>
<evidence type="ECO:0000256" key="1">
    <source>
        <dbReference type="SAM" id="MobiDB-lite"/>
    </source>
</evidence>